<dbReference type="Pfam" id="PF20231">
    <property type="entry name" value="DUF6589"/>
    <property type="match status" value="1"/>
</dbReference>
<evidence type="ECO:0000259" key="2">
    <source>
        <dbReference type="Pfam" id="PF20231"/>
    </source>
</evidence>
<keyword evidence="4" id="KW-1185">Reference proteome</keyword>
<organism evidence="3 4">
    <name type="scientific">Tilletia controversa</name>
    <name type="common">dwarf bunt fungus</name>
    <dbReference type="NCBI Taxonomy" id="13291"/>
    <lineage>
        <taxon>Eukaryota</taxon>
        <taxon>Fungi</taxon>
        <taxon>Dikarya</taxon>
        <taxon>Basidiomycota</taxon>
        <taxon>Ustilaginomycotina</taxon>
        <taxon>Exobasidiomycetes</taxon>
        <taxon>Tilletiales</taxon>
        <taxon>Tilletiaceae</taxon>
        <taxon>Tilletia</taxon>
    </lineage>
</organism>
<gene>
    <name evidence="3" type="ORF">A4X06_0g8871</name>
</gene>
<name>A0A8X7MJI7_9BASI</name>
<feature type="region of interest" description="Disordered" evidence="1">
    <location>
        <begin position="346"/>
        <end position="367"/>
    </location>
</feature>
<dbReference type="EMBL" id="LWDE02002169">
    <property type="protein sequence ID" value="KAE8238315.1"/>
    <property type="molecule type" value="Genomic_DNA"/>
</dbReference>
<feature type="domain" description="DUF6589" evidence="2">
    <location>
        <begin position="3"/>
        <end position="310"/>
    </location>
</feature>
<evidence type="ECO:0000313" key="4">
    <source>
        <dbReference type="Proteomes" id="UP000077684"/>
    </source>
</evidence>
<reference evidence="3" key="1">
    <citation type="submission" date="2016-04" db="EMBL/GenBank/DDBJ databases">
        <authorList>
            <person name="Nguyen H.D."/>
            <person name="Samba Siva P."/>
            <person name="Cullis J."/>
            <person name="Levesque C.A."/>
            <person name="Hambleton S."/>
        </authorList>
    </citation>
    <scope>NUCLEOTIDE SEQUENCE</scope>
    <source>
        <strain evidence="3">DAOMC 236426</strain>
    </source>
</reference>
<evidence type="ECO:0000256" key="1">
    <source>
        <dbReference type="SAM" id="MobiDB-lite"/>
    </source>
</evidence>
<protein>
    <recommendedName>
        <fullName evidence="2">DUF6589 domain-containing protein</fullName>
    </recommendedName>
</protein>
<reference evidence="3" key="2">
    <citation type="journal article" date="2019" name="IMA Fungus">
        <title>Genome sequencing and comparison of five Tilletia species to identify candidate genes for the detection of regulated species infecting wheat.</title>
        <authorList>
            <person name="Nguyen H.D.T."/>
            <person name="Sultana T."/>
            <person name="Kesanakurti P."/>
            <person name="Hambleton S."/>
        </authorList>
    </citation>
    <scope>NUCLEOTIDE SEQUENCE</scope>
    <source>
        <strain evidence="3">DAOMC 236426</strain>
    </source>
</reference>
<evidence type="ECO:0000313" key="3">
    <source>
        <dbReference type="EMBL" id="KAE8238315.1"/>
    </source>
</evidence>
<dbReference type="AlphaFoldDB" id="A0A8X7MJI7"/>
<feature type="compositionally biased region" description="Polar residues" evidence="1">
    <location>
        <begin position="350"/>
        <end position="360"/>
    </location>
</feature>
<accession>A0A8X7MJI7</accession>
<dbReference type="Proteomes" id="UP000077684">
    <property type="component" value="Unassembled WGS sequence"/>
</dbReference>
<proteinExistence type="predicted"/>
<comment type="caution">
    <text evidence="3">The sequence shown here is derived from an EMBL/GenBank/DDBJ whole genome shotgun (WGS) entry which is preliminary data.</text>
</comment>
<sequence length="367" mass="40910">MKLLHVNEGTIEGTQEVLKRAKAELKIEGAGTDSLVVAGDLLTVMNVHAACHAARWEQDPSGQLEGIYAVSGPWHLLLNWLYMMFRQYSNRDRSTSLERMRQALGRGKTDLDMKQPQFEEGWRLLRCVWIGRLLAMLQKELQENDESSDTWNPSSQDLFRTMANLHTRHMSQQAVATARAAGDSARVNTVLFLRDCVMGWEYSAAVQDGDIGRMAATEKFLAQSFYGAGQTKYGSLLLDRILEDTVHPSIAKSLRAAQLVNTSGKAGSWQGADHYQEILNGRIKDYDVPHATDHVIVRLEDKISAFVGAGQTLSQCRHDSVWDYDLSAAHEDDIWGGEGRRVDVQREDVSNATSPTSVGLRQQVPPG</sequence>
<dbReference type="InterPro" id="IPR046496">
    <property type="entry name" value="DUF6589"/>
</dbReference>